<dbReference type="EMBL" id="VZSS01000522">
    <property type="protein sequence ID" value="NWZ88676.1"/>
    <property type="molecule type" value="Genomic_DNA"/>
</dbReference>
<dbReference type="Pfam" id="PF06350">
    <property type="entry name" value="HSL_N"/>
    <property type="match status" value="1"/>
</dbReference>
<feature type="compositionally biased region" description="Pro residues" evidence="1">
    <location>
        <begin position="60"/>
        <end position="79"/>
    </location>
</feature>
<dbReference type="GO" id="GO:0016042">
    <property type="term" value="P:lipid catabolic process"/>
    <property type="evidence" value="ECO:0007669"/>
    <property type="project" value="InterPro"/>
</dbReference>
<evidence type="ECO:0000313" key="3">
    <source>
        <dbReference type="EMBL" id="NWZ88676.1"/>
    </source>
</evidence>
<dbReference type="Proteomes" id="UP000540071">
    <property type="component" value="Unassembled WGS sequence"/>
</dbReference>
<organism evidence="3 4">
    <name type="scientific">Poecile atricapillus</name>
    <name type="common">Black-capped chickadee</name>
    <name type="synonym">Parus atricapillus</name>
    <dbReference type="NCBI Taxonomy" id="48891"/>
    <lineage>
        <taxon>Eukaryota</taxon>
        <taxon>Metazoa</taxon>
        <taxon>Chordata</taxon>
        <taxon>Craniata</taxon>
        <taxon>Vertebrata</taxon>
        <taxon>Euteleostomi</taxon>
        <taxon>Archelosauria</taxon>
        <taxon>Archosauria</taxon>
        <taxon>Dinosauria</taxon>
        <taxon>Saurischia</taxon>
        <taxon>Theropoda</taxon>
        <taxon>Coelurosauria</taxon>
        <taxon>Aves</taxon>
        <taxon>Neognathae</taxon>
        <taxon>Neoaves</taxon>
        <taxon>Telluraves</taxon>
        <taxon>Australaves</taxon>
        <taxon>Passeriformes</taxon>
        <taxon>Paridae</taxon>
        <taxon>Poecile</taxon>
    </lineage>
</organism>
<accession>A0A7K7R8W2</accession>
<dbReference type="AlphaFoldDB" id="A0A7K7R8W2"/>
<feature type="non-terminal residue" evidence="3">
    <location>
        <position position="1"/>
    </location>
</feature>
<evidence type="ECO:0000256" key="1">
    <source>
        <dbReference type="SAM" id="MobiDB-lite"/>
    </source>
</evidence>
<dbReference type="GO" id="GO:0016298">
    <property type="term" value="F:lipase activity"/>
    <property type="evidence" value="ECO:0007669"/>
    <property type="project" value="InterPro"/>
</dbReference>
<feature type="non-terminal residue" evidence="3">
    <location>
        <position position="79"/>
    </location>
</feature>
<sequence length="79" mass="8586">AVPPEPLEMPLARDPSRSVTVSPPRAHLGPAPLHLRLLSYHLRQGQDSAALSALSRPDASPWPPSPFPWLRPHPLPPSP</sequence>
<comment type="caution">
    <text evidence="3">The sequence shown here is derived from an EMBL/GenBank/DDBJ whole genome shotgun (WGS) entry which is preliminary data.</text>
</comment>
<protein>
    <submittedName>
        <fullName evidence="3">LIPS lipase</fullName>
    </submittedName>
</protein>
<gene>
    <name evidence="3" type="primary">Lipe</name>
    <name evidence="3" type="ORF">POEATR_R15854</name>
</gene>
<feature type="region of interest" description="Disordered" evidence="1">
    <location>
        <begin position="1"/>
        <end position="27"/>
    </location>
</feature>
<proteinExistence type="predicted"/>
<evidence type="ECO:0000259" key="2">
    <source>
        <dbReference type="Pfam" id="PF06350"/>
    </source>
</evidence>
<keyword evidence="4" id="KW-1185">Reference proteome</keyword>
<evidence type="ECO:0000313" key="4">
    <source>
        <dbReference type="Proteomes" id="UP000540071"/>
    </source>
</evidence>
<dbReference type="InterPro" id="IPR010468">
    <property type="entry name" value="HSL_N"/>
</dbReference>
<feature type="domain" description="Hormone-sensitive lipase N-terminal" evidence="2">
    <location>
        <begin position="2"/>
        <end position="47"/>
    </location>
</feature>
<reference evidence="3 4" key="1">
    <citation type="submission" date="2019-09" db="EMBL/GenBank/DDBJ databases">
        <title>Bird 10,000 Genomes (B10K) Project - Family phase.</title>
        <authorList>
            <person name="Zhang G."/>
        </authorList>
    </citation>
    <scope>NUCLEOTIDE SEQUENCE [LARGE SCALE GENOMIC DNA]</scope>
    <source>
        <strain evidence="3">OUT-0023</strain>
        <tissue evidence="3">Blood</tissue>
    </source>
</reference>
<dbReference type="GO" id="GO:0008203">
    <property type="term" value="P:cholesterol metabolic process"/>
    <property type="evidence" value="ECO:0007669"/>
    <property type="project" value="InterPro"/>
</dbReference>
<feature type="region of interest" description="Disordered" evidence="1">
    <location>
        <begin position="48"/>
        <end position="79"/>
    </location>
</feature>
<name>A0A7K7R8W2_POEAT</name>